<dbReference type="Proteomes" id="UP000721236">
    <property type="component" value="Unassembled WGS sequence"/>
</dbReference>
<keyword evidence="2" id="KW-1185">Reference proteome</keyword>
<gene>
    <name evidence="1" type="ORF">LMG21510_03790</name>
</gene>
<sequence length="40" mass="3704">MNGRAMGLGMAGKQANGNGECTKGGAPGAIIKCTPGAVGG</sequence>
<comment type="caution">
    <text evidence="1">The sequence shown here is derived from an EMBL/GenBank/DDBJ whole genome shotgun (WGS) entry which is preliminary data.</text>
</comment>
<organism evidence="1 2">
    <name type="scientific">Cupriavidus respiraculi</name>
    <dbReference type="NCBI Taxonomy" id="195930"/>
    <lineage>
        <taxon>Bacteria</taxon>
        <taxon>Pseudomonadati</taxon>
        <taxon>Pseudomonadota</taxon>
        <taxon>Betaproteobacteria</taxon>
        <taxon>Burkholderiales</taxon>
        <taxon>Burkholderiaceae</taxon>
        <taxon>Cupriavidus</taxon>
    </lineage>
</organism>
<accession>A0ABN7Z2Q6</accession>
<protein>
    <submittedName>
        <fullName evidence="1">Uncharacterized protein</fullName>
    </submittedName>
</protein>
<evidence type="ECO:0000313" key="1">
    <source>
        <dbReference type="EMBL" id="CAG9179483.1"/>
    </source>
</evidence>
<name>A0ABN7Z2Q6_9BURK</name>
<evidence type="ECO:0000313" key="2">
    <source>
        <dbReference type="Proteomes" id="UP000721236"/>
    </source>
</evidence>
<dbReference type="EMBL" id="CAJZAH010000004">
    <property type="protein sequence ID" value="CAG9179483.1"/>
    <property type="molecule type" value="Genomic_DNA"/>
</dbReference>
<reference evidence="1 2" key="1">
    <citation type="submission" date="2021-08" db="EMBL/GenBank/DDBJ databases">
        <authorList>
            <person name="Peeters C."/>
        </authorList>
    </citation>
    <scope>NUCLEOTIDE SEQUENCE [LARGE SCALE GENOMIC DNA]</scope>
    <source>
        <strain evidence="1 2">LMG 21510</strain>
    </source>
</reference>
<proteinExistence type="predicted"/>